<organism evidence="8 9">
    <name type="scientific">Glycomyces rhizosphaerae</name>
    <dbReference type="NCBI Taxonomy" id="2054422"/>
    <lineage>
        <taxon>Bacteria</taxon>
        <taxon>Bacillati</taxon>
        <taxon>Actinomycetota</taxon>
        <taxon>Actinomycetes</taxon>
        <taxon>Glycomycetales</taxon>
        <taxon>Glycomycetaceae</taxon>
        <taxon>Glycomyces</taxon>
    </lineage>
</organism>
<accession>A0ABV7PTH9</accession>
<comment type="caution">
    <text evidence="8">The sequence shown here is derived from an EMBL/GenBank/DDBJ whole genome shotgun (WGS) entry which is preliminary data.</text>
</comment>
<dbReference type="Pfam" id="PF13190">
    <property type="entry name" value="PDGLE"/>
    <property type="match status" value="1"/>
</dbReference>
<evidence type="ECO:0000256" key="6">
    <source>
        <dbReference type="SAM" id="Phobius"/>
    </source>
</evidence>
<keyword evidence="4 6" id="KW-1133">Transmembrane helix</keyword>
<evidence type="ECO:0000313" key="9">
    <source>
        <dbReference type="Proteomes" id="UP001595712"/>
    </source>
</evidence>
<keyword evidence="3 6" id="KW-0812">Transmembrane</keyword>
<feature type="domain" description="PDGLE" evidence="7">
    <location>
        <begin position="4"/>
        <end position="110"/>
    </location>
</feature>
<dbReference type="Proteomes" id="UP001595712">
    <property type="component" value="Unassembled WGS sequence"/>
</dbReference>
<gene>
    <name evidence="8" type="ORF">ACFO8M_05000</name>
</gene>
<reference evidence="9" key="1">
    <citation type="journal article" date="2019" name="Int. J. Syst. Evol. Microbiol.">
        <title>The Global Catalogue of Microorganisms (GCM) 10K type strain sequencing project: providing services to taxonomists for standard genome sequencing and annotation.</title>
        <authorList>
            <consortium name="The Broad Institute Genomics Platform"/>
            <consortium name="The Broad Institute Genome Sequencing Center for Infectious Disease"/>
            <person name="Wu L."/>
            <person name="Ma J."/>
        </authorList>
    </citation>
    <scope>NUCLEOTIDE SEQUENCE [LARGE SCALE GENOMIC DNA]</scope>
    <source>
        <strain evidence="9">CGMCC 4.7396</strain>
    </source>
</reference>
<keyword evidence="9" id="KW-1185">Reference proteome</keyword>
<dbReference type="RefSeq" id="WP_387971398.1">
    <property type="nucleotide sequence ID" value="NZ_JBHRWO010000005.1"/>
</dbReference>
<keyword evidence="2" id="KW-1003">Cell membrane</keyword>
<sequence>MKTRPFIITGLILTLLLAGVVSLFASASPDGLESVLLTGCDTAEGEITGGTCVLQAAGDHEIGGAFADYGMSFLADAFEGGEILGASLAGILGVLLTLAVATGFFWLLARGKKTSAANEQA</sequence>
<comment type="subcellular location">
    <subcellularLocation>
        <location evidence="1">Cell membrane</location>
    </subcellularLocation>
</comment>
<feature type="transmembrane region" description="Helical" evidence="6">
    <location>
        <begin position="83"/>
        <end position="108"/>
    </location>
</feature>
<name>A0ABV7PTH9_9ACTN</name>
<evidence type="ECO:0000259" key="7">
    <source>
        <dbReference type="Pfam" id="PF13190"/>
    </source>
</evidence>
<evidence type="ECO:0000256" key="2">
    <source>
        <dbReference type="ARBA" id="ARBA00022475"/>
    </source>
</evidence>
<evidence type="ECO:0000256" key="4">
    <source>
        <dbReference type="ARBA" id="ARBA00022989"/>
    </source>
</evidence>
<dbReference type="InterPro" id="IPR025937">
    <property type="entry name" value="PDGLE_dom"/>
</dbReference>
<dbReference type="EMBL" id="JBHRWO010000005">
    <property type="protein sequence ID" value="MFC3491844.1"/>
    <property type="molecule type" value="Genomic_DNA"/>
</dbReference>
<evidence type="ECO:0000256" key="5">
    <source>
        <dbReference type="ARBA" id="ARBA00023136"/>
    </source>
</evidence>
<evidence type="ECO:0000313" key="8">
    <source>
        <dbReference type="EMBL" id="MFC3491844.1"/>
    </source>
</evidence>
<proteinExistence type="predicted"/>
<evidence type="ECO:0000256" key="1">
    <source>
        <dbReference type="ARBA" id="ARBA00004236"/>
    </source>
</evidence>
<evidence type="ECO:0000256" key="3">
    <source>
        <dbReference type="ARBA" id="ARBA00022692"/>
    </source>
</evidence>
<protein>
    <submittedName>
        <fullName evidence="8">PDGLE domain-containing protein</fullName>
    </submittedName>
</protein>
<keyword evidence="5 6" id="KW-0472">Membrane</keyword>